<feature type="domain" description="DUF397" evidence="1">
    <location>
        <begin position="13"/>
        <end position="33"/>
    </location>
</feature>
<keyword evidence="3" id="KW-1185">Reference proteome</keyword>
<dbReference type="EMBL" id="LMWL01000057">
    <property type="protein sequence ID" value="KUM92777.1"/>
    <property type="molecule type" value="Genomic_DNA"/>
</dbReference>
<dbReference type="InterPro" id="IPR007278">
    <property type="entry name" value="DUF397"/>
</dbReference>
<evidence type="ECO:0000313" key="2">
    <source>
        <dbReference type="EMBL" id="KUM92777.1"/>
    </source>
</evidence>
<proteinExistence type="predicted"/>
<evidence type="ECO:0000259" key="1">
    <source>
        <dbReference type="Pfam" id="PF04149"/>
    </source>
</evidence>
<name>A0A101NGX9_9ACTN</name>
<organism evidence="2 3">
    <name type="scientific">Streptomyces cellostaticus</name>
    <dbReference type="NCBI Taxonomy" id="67285"/>
    <lineage>
        <taxon>Bacteria</taxon>
        <taxon>Bacillati</taxon>
        <taxon>Actinomycetota</taxon>
        <taxon>Actinomycetes</taxon>
        <taxon>Kitasatosporales</taxon>
        <taxon>Streptomycetaceae</taxon>
        <taxon>Streptomyces</taxon>
    </lineage>
</organism>
<dbReference type="Pfam" id="PF04149">
    <property type="entry name" value="DUF397"/>
    <property type="match status" value="2"/>
</dbReference>
<comment type="caution">
    <text evidence="2">The sequence shown here is derived from an EMBL/GenBank/DDBJ whole genome shotgun (WGS) entry which is preliminary data.</text>
</comment>
<sequence length="90" mass="9583">MIRKASFGDASELAWFKSSYSGGTNGESCVEVAMAWFKSSYSSGNDGNSCVEVATTPGTIHVRDSKQTTGPQLAFAPTTWATFLPYATTD</sequence>
<dbReference type="RefSeq" id="WP_067005093.1">
    <property type="nucleotide sequence ID" value="NZ_BNDU01000006.1"/>
</dbReference>
<dbReference type="Proteomes" id="UP000054241">
    <property type="component" value="Unassembled WGS sequence"/>
</dbReference>
<dbReference type="STRING" id="67285.AQI88_29920"/>
<accession>A0A101NGX9</accession>
<reference evidence="2 3" key="1">
    <citation type="submission" date="2015-10" db="EMBL/GenBank/DDBJ databases">
        <title>Draft genome sequence of Streptomyces cellostaticus DSM 40189, type strain for the species Streptomyces cellostaticus.</title>
        <authorList>
            <person name="Ruckert C."/>
            <person name="Winkler A."/>
            <person name="Kalinowski J."/>
            <person name="Kampfer P."/>
            <person name="Glaeser S."/>
        </authorList>
    </citation>
    <scope>NUCLEOTIDE SEQUENCE [LARGE SCALE GENOMIC DNA]</scope>
    <source>
        <strain evidence="2 3">DSM 40189</strain>
    </source>
</reference>
<dbReference type="AlphaFoldDB" id="A0A101NGX9"/>
<evidence type="ECO:0000313" key="3">
    <source>
        <dbReference type="Proteomes" id="UP000054241"/>
    </source>
</evidence>
<dbReference type="OrthoDB" id="4562195at2"/>
<gene>
    <name evidence="2" type="ORF">AQI88_29920</name>
</gene>
<protein>
    <submittedName>
        <fullName evidence="2">Toxin</fullName>
    </submittedName>
</protein>
<feature type="domain" description="DUF397" evidence="1">
    <location>
        <begin position="35"/>
        <end position="85"/>
    </location>
</feature>